<evidence type="ECO:0000313" key="2">
    <source>
        <dbReference type="EMBL" id="CAE8621710.1"/>
    </source>
</evidence>
<organism evidence="3 4">
    <name type="scientific">Polarella glacialis</name>
    <name type="common">Dinoflagellate</name>
    <dbReference type="NCBI Taxonomy" id="89957"/>
    <lineage>
        <taxon>Eukaryota</taxon>
        <taxon>Sar</taxon>
        <taxon>Alveolata</taxon>
        <taxon>Dinophyceae</taxon>
        <taxon>Suessiales</taxon>
        <taxon>Suessiaceae</taxon>
        <taxon>Polarella</taxon>
    </lineage>
</organism>
<feature type="compositionally biased region" description="Polar residues" evidence="1">
    <location>
        <begin position="165"/>
        <end position="177"/>
    </location>
</feature>
<dbReference type="OrthoDB" id="412388at2759"/>
<dbReference type="Proteomes" id="UP000626109">
    <property type="component" value="Unassembled WGS sequence"/>
</dbReference>
<protein>
    <submittedName>
        <fullName evidence="3">Uncharacterized protein</fullName>
    </submittedName>
</protein>
<proteinExistence type="predicted"/>
<gene>
    <name evidence="2" type="ORF">PGLA1383_LOCUS39228</name>
    <name evidence="3" type="ORF">PGLA2088_LOCUS22974</name>
</gene>
<sequence>MSRRSVSTMALPPSSYAEPKGAFWKGTREHDRFPPVYREQEEIVEEYMANKSMSPSRHVQALQKSAGLLELHYDTMRKRAQDRQSRPDFEQKPSMNRSFAACPGYQGLIPGKISNNIVGCSWMDGSKIAEETRGQHLGSPMSGVTYTIGKKSTIRSASLTSLHCDSPTSMLSRTGGSAVSPHNIRARDMQPASLSDDGDIFG</sequence>
<dbReference type="EMBL" id="CAJNNV010027800">
    <property type="protein sequence ID" value="CAE8621710.1"/>
    <property type="molecule type" value="Genomic_DNA"/>
</dbReference>
<evidence type="ECO:0000256" key="1">
    <source>
        <dbReference type="SAM" id="MobiDB-lite"/>
    </source>
</evidence>
<dbReference type="EMBL" id="CAJNNW010026076">
    <property type="protein sequence ID" value="CAE8682499.1"/>
    <property type="molecule type" value="Genomic_DNA"/>
</dbReference>
<feature type="region of interest" description="Disordered" evidence="1">
    <location>
        <begin position="165"/>
        <end position="202"/>
    </location>
</feature>
<evidence type="ECO:0000313" key="5">
    <source>
        <dbReference type="Proteomes" id="UP000654075"/>
    </source>
</evidence>
<feature type="region of interest" description="Disordered" evidence="1">
    <location>
        <begin position="1"/>
        <end position="22"/>
    </location>
</feature>
<evidence type="ECO:0000313" key="4">
    <source>
        <dbReference type="Proteomes" id="UP000626109"/>
    </source>
</evidence>
<reference evidence="3" key="1">
    <citation type="submission" date="2021-02" db="EMBL/GenBank/DDBJ databases">
        <authorList>
            <person name="Dougan E. K."/>
            <person name="Rhodes N."/>
            <person name="Thang M."/>
            <person name="Chan C."/>
        </authorList>
    </citation>
    <scope>NUCLEOTIDE SEQUENCE</scope>
</reference>
<dbReference type="Proteomes" id="UP000654075">
    <property type="component" value="Unassembled WGS sequence"/>
</dbReference>
<name>A0A813JPL0_POLGL</name>
<accession>A0A813JPL0</accession>
<evidence type="ECO:0000313" key="3">
    <source>
        <dbReference type="EMBL" id="CAE8682499.1"/>
    </source>
</evidence>
<comment type="caution">
    <text evidence="3">The sequence shown here is derived from an EMBL/GenBank/DDBJ whole genome shotgun (WGS) entry which is preliminary data.</text>
</comment>
<keyword evidence="5" id="KW-1185">Reference proteome</keyword>
<dbReference type="AlphaFoldDB" id="A0A813JPL0"/>